<dbReference type="PANTHER" id="PTHR47704:SF1">
    <property type="entry name" value="POTASSIUM TRANSPORTER KIMA"/>
    <property type="match status" value="1"/>
</dbReference>
<evidence type="ECO:0000256" key="5">
    <source>
        <dbReference type="SAM" id="MobiDB-lite"/>
    </source>
</evidence>
<evidence type="ECO:0000256" key="1">
    <source>
        <dbReference type="ARBA" id="ARBA00004141"/>
    </source>
</evidence>
<feature type="transmembrane region" description="Helical" evidence="6">
    <location>
        <begin position="148"/>
        <end position="165"/>
    </location>
</feature>
<feature type="transmembrane region" description="Helical" evidence="6">
    <location>
        <begin position="261"/>
        <end position="283"/>
    </location>
</feature>
<protein>
    <submittedName>
        <fullName evidence="7">APC family permease</fullName>
    </submittedName>
</protein>
<feature type="transmembrane region" description="Helical" evidence="6">
    <location>
        <begin position="60"/>
        <end position="84"/>
    </location>
</feature>
<comment type="caution">
    <text evidence="7">The sequence shown here is derived from an EMBL/GenBank/DDBJ whole genome shotgun (WGS) entry which is preliminary data.</text>
</comment>
<feature type="transmembrane region" description="Helical" evidence="6">
    <location>
        <begin position="471"/>
        <end position="489"/>
    </location>
</feature>
<keyword evidence="8" id="KW-1185">Reference proteome</keyword>
<evidence type="ECO:0000313" key="8">
    <source>
        <dbReference type="Proteomes" id="UP001595955"/>
    </source>
</evidence>
<feature type="transmembrane region" description="Helical" evidence="6">
    <location>
        <begin position="113"/>
        <end position="136"/>
    </location>
</feature>
<keyword evidence="3 6" id="KW-1133">Transmembrane helix</keyword>
<name>A0ABV9DDM7_9MICO</name>
<reference evidence="8" key="1">
    <citation type="journal article" date="2019" name="Int. J. Syst. Evol. Microbiol.">
        <title>The Global Catalogue of Microorganisms (GCM) 10K type strain sequencing project: providing services to taxonomists for standard genome sequencing and annotation.</title>
        <authorList>
            <consortium name="The Broad Institute Genomics Platform"/>
            <consortium name="The Broad Institute Genome Sequencing Center for Infectious Disease"/>
            <person name="Wu L."/>
            <person name="Ma J."/>
        </authorList>
    </citation>
    <scope>NUCLEOTIDE SEQUENCE [LARGE SCALE GENOMIC DNA]</scope>
    <source>
        <strain evidence="8">JCM 3369</strain>
    </source>
</reference>
<dbReference type="Gene3D" id="1.20.1740.10">
    <property type="entry name" value="Amino acid/polyamine transporter I"/>
    <property type="match status" value="1"/>
</dbReference>
<dbReference type="PANTHER" id="PTHR47704">
    <property type="entry name" value="POTASSIUM TRANSPORTER KIMA"/>
    <property type="match status" value="1"/>
</dbReference>
<feature type="transmembrane region" description="Helical" evidence="6">
    <location>
        <begin position="447"/>
        <end position="465"/>
    </location>
</feature>
<evidence type="ECO:0000256" key="3">
    <source>
        <dbReference type="ARBA" id="ARBA00022989"/>
    </source>
</evidence>
<dbReference type="InterPro" id="IPR002293">
    <property type="entry name" value="AA/rel_permease1"/>
</dbReference>
<dbReference type="Pfam" id="PF13520">
    <property type="entry name" value="AA_permease_2"/>
    <property type="match status" value="1"/>
</dbReference>
<evidence type="ECO:0000256" key="4">
    <source>
        <dbReference type="ARBA" id="ARBA00023136"/>
    </source>
</evidence>
<keyword evidence="4 6" id="KW-0472">Membrane</keyword>
<feature type="transmembrane region" description="Helical" evidence="6">
    <location>
        <begin position="218"/>
        <end position="240"/>
    </location>
</feature>
<feature type="compositionally biased region" description="Low complexity" evidence="5">
    <location>
        <begin position="656"/>
        <end position="683"/>
    </location>
</feature>
<accession>A0ABV9DDM7</accession>
<feature type="transmembrane region" description="Helical" evidence="6">
    <location>
        <begin position="376"/>
        <end position="398"/>
    </location>
</feature>
<feature type="transmembrane region" description="Helical" evidence="6">
    <location>
        <begin position="177"/>
        <end position="198"/>
    </location>
</feature>
<gene>
    <name evidence="7" type="ORF">ACFO3F_11655</name>
</gene>
<feature type="transmembrane region" description="Helical" evidence="6">
    <location>
        <begin position="328"/>
        <end position="355"/>
    </location>
</feature>
<dbReference type="RefSeq" id="WP_122825550.1">
    <property type="nucleotide sequence ID" value="NZ_CP033325.1"/>
</dbReference>
<dbReference type="EMBL" id="JBHSGF010000007">
    <property type="protein sequence ID" value="MFC4555904.1"/>
    <property type="molecule type" value="Genomic_DNA"/>
</dbReference>
<keyword evidence="2 6" id="KW-0812">Transmembrane</keyword>
<dbReference type="InterPro" id="IPR053153">
    <property type="entry name" value="APC_K+_Transporter"/>
</dbReference>
<comment type="subcellular location">
    <subcellularLocation>
        <location evidence="1">Membrane</location>
        <topology evidence="1">Multi-pass membrane protein</topology>
    </subcellularLocation>
</comment>
<feature type="region of interest" description="Disordered" evidence="5">
    <location>
        <begin position="650"/>
        <end position="699"/>
    </location>
</feature>
<proteinExistence type="predicted"/>
<feature type="transmembrane region" description="Helical" evidence="6">
    <location>
        <begin position="404"/>
        <end position="426"/>
    </location>
</feature>
<dbReference type="Proteomes" id="UP001595955">
    <property type="component" value="Unassembled WGS sequence"/>
</dbReference>
<evidence type="ECO:0000256" key="6">
    <source>
        <dbReference type="SAM" id="Phobius"/>
    </source>
</evidence>
<organism evidence="7 8">
    <name type="scientific">Georgenia faecalis</name>
    <dbReference type="NCBI Taxonomy" id="2483799"/>
    <lineage>
        <taxon>Bacteria</taxon>
        <taxon>Bacillati</taxon>
        <taxon>Actinomycetota</taxon>
        <taxon>Actinomycetes</taxon>
        <taxon>Micrococcales</taxon>
        <taxon>Bogoriellaceae</taxon>
        <taxon>Georgenia</taxon>
    </lineage>
</organism>
<sequence length="699" mass="73868">MPNIAAASKRLLVGRPVRSERLGGTVLRKRVALPVFASDALSSVAYAPDEILLTLSLAGITAYAVSPWVGVAVVVVLLVVVASYRQTVHAYPSGGGDYEVVTENLGRRAGTTVAGALLVDYVLTVAVSVSAGAQYLVVVAPALRGHQVSVAVVLVVVLALLNLRGMRESGRAFAVPVYLYMGAVGLLAVVGGLQYLTGNLTAAPSADLELLADPGFDAGLTGLAGAFLVLRAFTSGCAALTGVEAISNGVPSFTPPKSRNAATTLALLATISATMLLIVLSLADATGVRFAEDPASQLLRDGVPVGEDYHQDPVIGQIAHAVFADVPLLVALVSAVTGLILILAANTAFNGFPVLGSVLGRDGYLPRQLRTRGDRLVFSNGIVALSVAAIVLIVAFEASVPRLIQLYIVGVFLSFTLSQLGMIRHWGQALRVEVDPARRTRMRRSRVINAVGFALTSVVLVVVLVTKFALGAWITLVLIAVCYAAMTAVRRHYDRVAAQLVVEDLSAARALPSHVHAIVLVSRLHQATMRAVSYARATRPSTLEAVTVAVDPAETERLRAAWDEADLPVPLTVLASPFREVTRPVVDYVRSVRRETPRALVVVYLPQYVVRHWWEQLLHNQSALRLESRLLFVPGVVLASVPWQLAGEGEDERAARAALGEEASAALPEPEVSPSVPGDVPGAAPAPPGTSTPDPQEHR</sequence>
<evidence type="ECO:0000313" key="7">
    <source>
        <dbReference type="EMBL" id="MFC4555904.1"/>
    </source>
</evidence>
<evidence type="ECO:0000256" key="2">
    <source>
        <dbReference type="ARBA" id="ARBA00022692"/>
    </source>
</evidence>